<feature type="transmembrane region" description="Helical" evidence="1">
    <location>
        <begin position="238"/>
        <end position="258"/>
    </location>
</feature>
<feature type="transmembrane region" description="Helical" evidence="1">
    <location>
        <begin position="135"/>
        <end position="154"/>
    </location>
</feature>
<feature type="transmembrane region" description="Helical" evidence="1">
    <location>
        <begin position="166"/>
        <end position="186"/>
    </location>
</feature>
<reference evidence="2" key="1">
    <citation type="journal article" date="2023" name="Nat. Microbiol.">
        <title>Enrichment and characterization of a nitric oxide-reducing microbial community in a continuous bioreactor.</title>
        <authorList>
            <person name="Garrido-Amador P."/>
            <person name="Stortenbeker N."/>
            <person name="Wessels H.J.C.T."/>
            <person name="Speth D.R."/>
            <person name="Garcia-Heredia I."/>
            <person name="Kartal B."/>
        </authorList>
    </citation>
    <scope>NUCLEOTIDE SEQUENCE</scope>
    <source>
        <strain evidence="2">MAG1</strain>
    </source>
</reference>
<feature type="transmembrane region" description="Helical" evidence="1">
    <location>
        <begin position="38"/>
        <end position="59"/>
    </location>
</feature>
<evidence type="ECO:0000313" key="2">
    <source>
        <dbReference type="EMBL" id="WIM06282.1"/>
    </source>
</evidence>
<keyword evidence="1" id="KW-0472">Membrane</keyword>
<sequence>MTSSSNKVVPAFAAATAAAIMLASAGVAAWEHWPPAALWHLVFAVGALPMILAAMAYFVPVLTRTRMAPRALAALPFAAFLAGLSIVGWFVHGGEIVRLAAPWAAFAVVAGFALWMERRRRACLGRAHPCLRWYAAALACLGLGLMAVGVSPWLPEHAHALRLFHLHVNMLGFIGLTATGTLKVLLPTVIGKPNPTAADFFAPRQPAPLLLAAVAGLAFSLLHGVAHGLGTPGGRDALPLFAIGFLLPLVSGAVAQLLPVWLRPGIQTEWHRSRRSRLAAFARTRAALLLAAGPLAAAGSAFGYGIGIAAALWLLATMALAAFRR</sequence>
<protein>
    <submittedName>
        <fullName evidence="2">Uncharacterized protein</fullName>
    </submittedName>
</protein>
<keyword evidence="1" id="KW-0812">Transmembrane</keyword>
<proteinExistence type="predicted"/>
<feature type="transmembrane region" description="Helical" evidence="1">
    <location>
        <begin position="207"/>
        <end position="226"/>
    </location>
</feature>
<feature type="transmembrane region" description="Helical" evidence="1">
    <location>
        <begin position="71"/>
        <end position="90"/>
    </location>
</feature>
<gene>
    <name evidence="2" type="ORF">OHM77_03035</name>
</gene>
<organism evidence="2">
    <name type="scientific">Candidatus Nitricoxidivorans perseverans</name>
    <dbReference type="NCBI Taxonomy" id="2975601"/>
    <lineage>
        <taxon>Bacteria</taxon>
        <taxon>Pseudomonadati</taxon>
        <taxon>Pseudomonadota</taxon>
        <taxon>Betaproteobacteria</taxon>
        <taxon>Nitrosomonadales</taxon>
        <taxon>Sterolibacteriaceae</taxon>
        <taxon>Candidatus Nitricoxidivorans</taxon>
    </lineage>
</organism>
<dbReference type="AlphaFoldDB" id="A0AA49IX02"/>
<dbReference type="Proteomes" id="UP001234916">
    <property type="component" value="Chromosome"/>
</dbReference>
<keyword evidence="1" id="KW-1133">Transmembrane helix</keyword>
<feature type="transmembrane region" description="Helical" evidence="1">
    <location>
        <begin position="302"/>
        <end position="323"/>
    </location>
</feature>
<dbReference type="EMBL" id="CP107246">
    <property type="protein sequence ID" value="WIM06282.1"/>
    <property type="molecule type" value="Genomic_DNA"/>
</dbReference>
<accession>A0AA49IX02</accession>
<feature type="transmembrane region" description="Helical" evidence="1">
    <location>
        <begin position="278"/>
        <end position="296"/>
    </location>
</feature>
<evidence type="ECO:0000256" key="1">
    <source>
        <dbReference type="SAM" id="Phobius"/>
    </source>
</evidence>
<dbReference type="KEGG" id="npv:OHM77_03035"/>
<feature type="transmembrane region" description="Helical" evidence="1">
    <location>
        <begin position="96"/>
        <end position="115"/>
    </location>
</feature>
<name>A0AA49IX02_9PROT</name>